<reference evidence="2" key="2">
    <citation type="submission" date="2020-09" db="EMBL/GenBank/DDBJ databases">
        <authorList>
            <person name="Sun Q."/>
            <person name="Ohkuma M."/>
        </authorList>
    </citation>
    <scope>NUCLEOTIDE SEQUENCE</scope>
    <source>
        <strain evidence="2">JCM 4714</strain>
    </source>
</reference>
<dbReference type="AlphaFoldDB" id="A0A918YSH7"/>
<sequence length="69" mass="7085">MSVTHILAALGGISVILTAASRLPKAAAGVLRACVGFVHAVHELRAAWRQTDSETGLTNQQSPAPPDGP</sequence>
<organism evidence="2 3">
    <name type="scientific">Streptomyces alanosinicus</name>
    <dbReference type="NCBI Taxonomy" id="68171"/>
    <lineage>
        <taxon>Bacteria</taxon>
        <taxon>Bacillati</taxon>
        <taxon>Actinomycetota</taxon>
        <taxon>Actinomycetes</taxon>
        <taxon>Kitasatosporales</taxon>
        <taxon>Streptomycetaceae</taxon>
        <taxon>Streptomyces</taxon>
    </lineage>
</organism>
<feature type="region of interest" description="Disordered" evidence="1">
    <location>
        <begin position="49"/>
        <end position="69"/>
    </location>
</feature>
<protein>
    <submittedName>
        <fullName evidence="2">Uncharacterized protein</fullName>
    </submittedName>
</protein>
<reference evidence="2" key="1">
    <citation type="journal article" date="2014" name="Int. J. Syst. Evol. Microbiol.">
        <title>Complete genome sequence of Corynebacterium casei LMG S-19264T (=DSM 44701T), isolated from a smear-ripened cheese.</title>
        <authorList>
            <consortium name="US DOE Joint Genome Institute (JGI-PGF)"/>
            <person name="Walter F."/>
            <person name="Albersmeier A."/>
            <person name="Kalinowski J."/>
            <person name="Ruckert C."/>
        </authorList>
    </citation>
    <scope>NUCLEOTIDE SEQUENCE</scope>
    <source>
        <strain evidence="2">JCM 4714</strain>
    </source>
</reference>
<evidence type="ECO:0000313" key="3">
    <source>
        <dbReference type="Proteomes" id="UP000655443"/>
    </source>
</evidence>
<gene>
    <name evidence="2" type="ORF">GCM10010339_85520</name>
</gene>
<dbReference type="Proteomes" id="UP000655443">
    <property type="component" value="Unassembled WGS sequence"/>
</dbReference>
<evidence type="ECO:0000313" key="2">
    <source>
        <dbReference type="EMBL" id="GHE14519.1"/>
    </source>
</evidence>
<feature type="compositionally biased region" description="Polar residues" evidence="1">
    <location>
        <begin position="53"/>
        <end position="62"/>
    </location>
</feature>
<comment type="caution">
    <text evidence="2">The sequence shown here is derived from an EMBL/GenBank/DDBJ whole genome shotgun (WGS) entry which is preliminary data.</text>
</comment>
<accession>A0A918YSH7</accession>
<dbReference type="EMBL" id="BMVG01000050">
    <property type="protein sequence ID" value="GHE14519.1"/>
    <property type="molecule type" value="Genomic_DNA"/>
</dbReference>
<evidence type="ECO:0000256" key="1">
    <source>
        <dbReference type="SAM" id="MobiDB-lite"/>
    </source>
</evidence>
<proteinExistence type="predicted"/>
<keyword evidence="3" id="KW-1185">Reference proteome</keyword>
<name>A0A918YSH7_9ACTN</name>